<proteinExistence type="predicted"/>
<gene>
    <name evidence="2" type="ORF">FSCOSCO3_A020465</name>
</gene>
<name>A0AAV1NHB5_SCOSC</name>
<organism evidence="2 3">
    <name type="scientific">Scomber scombrus</name>
    <name type="common">Atlantic mackerel</name>
    <name type="synonym">Scomber vernalis</name>
    <dbReference type="NCBI Taxonomy" id="13677"/>
    <lineage>
        <taxon>Eukaryota</taxon>
        <taxon>Metazoa</taxon>
        <taxon>Chordata</taxon>
        <taxon>Craniata</taxon>
        <taxon>Vertebrata</taxon>
        <taxon>Euteleostomi</taxon>
        <taxon>Actinopterygii</taxon>
        <taxon>Neopterygii</taxon>
        <taxon>Teleostei</taxon>
        <taxon>Neoteleostei</taxon>
        <taxon>Acanthomorphata</taxon>
        <taxon>Pelagiaria</taxon>
        <taxon>Scombriformes</taxon>
        <taxon>Scombridae</taxon>
        <taxon>Scomber</taxon>
    </lineage>
</organism>
<evidence type="ECO:0000256" key="1">
    <source>
        <dbReference type="SAM" id="MobiDB-lite"/>
    </source>
</evidence>
<accession>A0AAV1NHB5</accession>
<evidence type="ECO:0000313" key="3">
    <source>
        <dbReference type="Proteomes" id="UP001314229"/>
    </source>
</evidence>
<dbReference type="InterPro" id="IPR029359">
    <property type="entry name" value="FAM181"/>
</dbReference>
<dbReference type="Proteomes" id="UP001314229">
    <property type="component" value="Unassembled WGS sequence"/>
</dbReference>
<dbReference type="AlphaFoldDB" id="A0AAV1NHB5"/>
<keyword evidence="3" id="KW-1185">Reference proteome</keyword>
<sequence length="399" mass="43551">MAAMTVMMSLCQNCASRKENRVKSLRAEPITPTLECLQEAHEQHQDQVFVKGETTCSEETFGSGITADAIGVAAGLNRVMAVQTAIMNPQFINFCFPGSVMEYDVEKTLDGSLLGEAENDEDYKETTRDLLSFIDSASSNIKLALDKPVKSKRKVNHRKYLQKQIKRCTGIITPGNVADAPVKRQGSPLAQPSPLQSKTLPKRDGVHANLQSKSLAALFSPVKDIRGEKAKKPPLRHRNLPPSFFTEPANCSKVSSTSGMTLKDFERGNPEAAEFFELLGPDYSNMVSDQDLYQSMPVRVQPEMGGPDPASYDAHHLVGGLLYSEPWNSCSGPSKKLGESLRTGPAQPPVYCHTEAASGPIEDSALCTLAFSNFFTDCSIPQVTYDISAGYNRANYSSL</sequence>
<comment type="caution">
    <text evidence="2">The sequence shown here is derived from an EMBL/GenBank/DDBJ whole genome shotgun (WGS) entry which is preliminary data.</text>
</comment>
<feature type="region of interest" description="Disordered" evidence="1">
    <location>
        <begin position="179"/>
        <end position="200"/>
    </location>
</feature>
<feature type="compositionally biased region" description="Polar residues" evidence="1">
    <location>
        <begin position="188"/>
        <end position="199"/>
    </location>
</feature>
<dbReference type="EMBL" id="CAWUFR010000031">
    <property type="protein sequence ID" value="CAK6957947.1"/>
    <property type="molecule type" value="Genomic_DNA"/>
</dbReference>
<reference evidence="2 3" key="1">
    <citation type="submission" date="2024-01" db="EMBL/GenBank/DDBJ databases">
        <authorList>
            <person name="Alioto T."/>
            <person name="Alioto T."/>
            <person name="Gomez Garrido J."/>
        </authorList>
    </citation>
    <scope>NUCLEOTIDE SEQUENCE [LARGE SCALE GENOMIC DNA]</scope>
</reference>
<protein>
    <submittedName>
        <fullName evidence="2">LOW QUALITY PROTEIN: protein FAM181B</fullName>
    </submittedName>
</protein>
<dbReference type="PANTHER" id="PTHR33766:SF2">
    <property type="entry name" value="PROTEIN FAM181B"/>
    <property type="match status" value="1"/>
</dbReference>
<dbReference type="PANTHER" id="PTHR33766">
    <property type="entry name" value="PROTEIN FAM181B"/>
    <property type="match status" value="1"/>
</dbReference>
<evidence type="ECO:0000313" key="2">
    <source>
        <dbReference type="EMBL" id="CAK6957947.1"/>
    </source>
</evidence>